<accession>A0A251RS60</accession>
<evidence type="ECO:0000313" key="1">
    <source>
        <dbReference type="EMBL" id="OTF85689.1"/>
    </source>
</evidence>
<reference evidence="2" key="1">
    <citation type="journal article" date="2017" name="Nature">
        <title>The sunflower genome provides insights into oil metabolism, flowering and Asterid evolution.</title>
        <authorList>
            <person name="Badouin H."/>
            <person name="Gouzy J."/>
            <person name="Grassa C.J."/>
            <person name="Murat F."/>
            <person name="Staton S.E."/>
            <person name="Cottret L."/>
            <person name="Lelandais-Briere C."/>
            <person name="Owens G.L."/>
            <person name="Carrere S."/>
            <person name="Mayjonade B."/>
            <person name="Legrand L."/>
            <person name="Gill N."/>
            <person name="Kane N.C."/>
            <person name="Bowers J.E."/>
            <person name="Hubner S."/>
            <person name="Bellec A."/>
            <person name="Berard A."/>
            <person name="Berges H."/>
            <person name="Blanchet N."/>
            <person name="Boniface M.C."/>
            <person name="Brunel D."/>
            <person name="Catrice O."/>
            <person name="Chaidir N."/>
            <person name="Claudel C."/>
            <person name="Donnadieu C."/>
            <person name="Faraut T."/>
            <person name="Fievet G."/>
            <person name="Helmstetter N."/>
            <person name="King M."/>
            <person name="Knapp S.J."/>
            <person name="Lai Z."/>
            <person name="Le Paslier M.C."/>
            <person name="Lippi Y."/>
            <person name="Lorenzon L."/>
            <person name="Mandel J.R."/>
            <person name="Marage G."/>
            <person name="Marchand G."/>
            <person name="Marquand E."/>
            <person name="Bret-Mestries E."/>
            <person name="Morien E."/>
            <person name="Nambeesan S."/>
            <person name="Nguyen T."/>
            <person name="Pegot-Espagnet P."/>
            <person name="Pouilly N."/>
            <person name="Raftis F."/>
            <person name="Sallet E."/>
            <person name="Schiex T."/>
            <person name="Thomas J."/>
            <person name="Vandecasteele C."/>
            <person name="Vares D."/>
            <person name="Vear F."/>
            <person name="Vautrin S."/>
            <person name="Crespi M."/>
            <person name="Mangin B."/>
            <person name="Burke J.M."/>
            <person name="Salse J."/>
            <person name="Munos S."/>
            <person name="Vincourt P."/>
            <person name="Rieseberg L.H."/>
            <person name="Langlade N.B."/>
        </authorList>
    </citation>
    <scope>NUCLEOTIDE SEQUENCE [LARGE SCALE GENOMIC DNA]</scope>
    <source>
        <strain evidence="2">cv. SF193</strain>
    </source>
</reference>
<organism evidence="1 2">
    <name type="scientific">Helianthus annuus</name>
    <name type="common">Common sunflower</name>
    <dbReference type="NCBI Taxonomy" id="4232"/>
    <lineage>
        <taxon>Eukaryota</taxon>
        <taxon>Viridiplantae</taxon>
        <taxon>Streptophyta</taxon>
        <taxon>Embryophyta</taxon>
        <taxon>Tracheophyta</taxon>
        <taxon>Spermatophyta</taxon>
        <taxon>Magnoliopsida</taxon>
        <taxon>eudicotyledons</taxon>
        <taxon>Gunneridae</taxon>
        <taxon>Pentapetalae</taxon>
        <taxon>asterids</taxon>
        <taxon>campanulids</taxon>
        <taxon>Asterales</taxon>
        <taxon>Asteraceae</taxon>
        <taxon>Asteroideae</taxon>
        <taxon>Heliantheae alliance</taxon>
        <taxon>Heliantheae</taxon>
        <taxon>Helianthus</taxon>
    </lineage>
</organism>
<dbReference type="InParanoid" id="A0A251RS60"/>
<evidence type="ECO:0000313" key="2">
    <source>
        <dbReference type="Proteomes" id="UP000215914"/>
    </source>
</evidence>
<gene>
    <name evidence="1" type="ORF">HannXRQ_Chr17g0542651</name>
</gene>
<protein>
    <submittedName>
        <fullName evidence="1">Uncharacterized protein</fullName>
    </submittedName>
</protein>
<dbReference type="EMBL" id="CM007906">
    <property type="protein sequence ID" value="OTF85689.1"/>
    <property type="molecule type" value="Genomic_DNA"/>
</dbReference>
<dbReference type="Proteomes" id="UP000215914">
    <property type="component" value="Chromosome 17"/>
</dbReference>
<keyword evidence="2" id="KW-1185">Reference proteome</keyword>
<name>A0A251RS60_HELAN</name>
<proteinExistence type="predicted"/>
<dbReference type="AlphaFoldDB" id="A0A251RS60"/>
<sequence length="58" mass="6706">MILPLFYVCVSKDCRVCDVNARKSSCKYKVYDLIASHLNEDDLCTNFMNLCVDLLNRV</sequence>